<name>A0A0S4JEA3_BODSA</name>
<protein>
    <recommendedName>
        <fullName evidence="1">Small acidic protein-like domain-containing protein</fullName>
    </recommendedName>
</protein>
<dbReference type="Proteomes" id="UP000051952">
    <property type="component" value="Unassembled WGS sequence"/>
</dbReference>
<dbReference type="EMBL" id="CYKH01001771">
    <property type="protein sequence ID" value="CUG89808.1"/>
    <property type="molecule type" value="Genomic_DNA"/>
</dbReference>
<accession>A0A0S4JEA3</accession>
<keyword evidence="3" id="KW-1185">Reference proteome</keyword>
<dbReference type="Pfam" id="PF15477">
    <property type="entry name" value="SMAP"/>
    <property type="match status" value="1"/>
</dbReference>
<sequence>MASLKASSKSVLSDAVELQEERGLAEVNQLQAYLLLATAALSQAEADDAADDETAKTIKRARKIISALIDSSTSSSATTTVEESNDVAEKKGLDLGQYAHTKVFDGDSKKVEKFARLMGGKSVVSTEGHHTQHNTFAADSKTTKRITHEIEEQFNAAMQHKGKKGLGC</sequence>
<proteinExistence type="predicted"/>
<feature type="domain" description="Small acidic protein-like" evidence="1">
    <location>
        <begin position="101"/>
        <end position="167"/>
    </location>
</feature>
<reference evidence="3" key="1">
    <citation type="submission" date="2015-09" db="EMBL/GenBank/DDBJ databases">
        <authorList>
            <consortium name="Pathogen Informatics"/>
        </authorList>
    </citation>
    <scope>NUCLEOTIDE SEQUENCE [LARGE SCALE GENOMIC DNA]</scope>
    <source>
        <strain evidence="3">Lake Konstanz</strain>
    </source>
</reference>
<dbReference type="VEuPathDB" id="TriTrypDB:BSAL_23515"/>
<gene>
    <name evidence="2" type="ORF">BSAL_23515</name>
</gene>
<organism evidence="2 3">
    <name type="scientific">Bodo saltans</name>
    <name type="common">Flagellated protozoan</name>
    <dbReference type="NCBI Taxonomy" id="75058"/>
    <lineage>
        <taxon>Eukaryota</taxon>
        <taxon>Discoba</taxon>
        <taxon>Euglenozoa</taxon>
        <taxon>Kinetoplastea</taxon>
        <taxon>Metakinetoplastina</taxon>
        <taxon>Eubodonida</taxon>
        <taxon>Bodonidae</taxon>
        <taxon>Bodo</taxon>
    </lineage>
</organism>
<dbReference type="InterPro" id="IPR028124">
    <property type="entry name" value="SMAP_dom"/>
</dbReference>
<dbReference type="OrthoDB" id="10066125at2759"/>
<evidence type="ECO:0000313" key="3">
    <source>
        <dbReference type="Proteomes" id="UP000051952"/>
    </source>
</evidence>
<evidence type="ECO:0000259" key="1">
    <source>
        <dbReference type="Pfam" id="PF15477"/>
    </source>
</evidence>
<dbReference type="AlphaFoldDB" id="A0A0S4JEA3"/>
<evidence type="ECO:0000313" key="2">
    <source>
        <dbReference type="EMBL" id="CUG89808.1"/>
    </source>
</evidence>